<evidence type="ECO:0000259" key="6">
    <source>
        <dbReference type="Pfam" id="PF04127"/>
    </source>
</evidence>
<keyword evidence="2 3" id="KW-0456">Lyase</keyword>
<reference evidence="7 8" key="1">
    <citation type="journal article" date="2021" name="Sci. Rep.">
        <title>The distribution of antibiotic resistance genes in chicken gut microbiota commensals.</title>
        <authorList>
            <person name="Juricova H."/>
            <person name="Matiasovicova J."/>
            <person name="Kubasova T."/>
            <person name="Cejkova D."/>
            <person name="Rychlik I."/>
        </authorList>
    </citation>
    <scope>NUCLEOTIDE SEQUENCE [LARGE SCALE GENOMIC DNA]</scope>
    <source>
        <strain evidence="7 8">An829</strain>
    </source>
</reference>
<feature type="binding site" evidence="3">
    <location>
        <position position="294"/>
    </location>
    <ligand>
        <name>CTP</name>
        <dbReference type="ChEBI" id="CHEBI:37563"/>
    </ligand>
</feature>
<dbReference type="Gene3D" id="3.40.50.1950">
    <property type="entry name" value="Flavin prenyltransferase-like"/>
    <property type="match status" value="1"/>
</dbReference>
<dbReference type="GO" id="GO:0004632">
    <property type="term" value="F:phosphopantothenate--cysteine ligase activity"/>
    <property type="evidence" value="ECO:0007669"/>
    <property type="project" value="UniProtKB-EC"/>
</dbReference>
<dbReference type="Gene3D" id="3.40.50.10300">
    <property type="entry name" value="CoaB-like"/>
    <property type="match status" value="1"/>
</dbReference>
<keyword evidence="3" id="KW-0479">Metal-binding</keyword>
<feature type="region of interest" description="Phosphopantothenoylcysteine decarboxylase" evidence="3">
    <location>
        <begin position="1"/>
        <end position="194"/>
    </location>
</feature>
<sequence length="433" mass="45389">MNEALEKPLAGKKITVAATGGIALYKVCSLVRGLVRAGAEVRVAMTENATRFVGAVTFEALSGHPVALTEWTPGPDGAMPHIELAKCDLMIVAPATANILAKAAHGIADDLVSTLIAARRADIVFLPAMNVHMWTNAATQRNVAQLKAAGAHFIGPDAGFQACGDLGSGRMTEPEAALDALLGFFAPKVLKGRRVLVTAGPTFEAIDPVRGITNRSSGRQGYAIARAARDAGAEVELVAGPTSLTDPFGIRTTHVVSADDMLRAVFERLEALQSPEAADRPAVDLFIGVAAVCDWRPKSASSVKIKKVKPAPDNERCAPTPFASIAWTENADILAEVARSGRAAVTGGFAAETADDEALFAYAAAKLERKGIDFIVANDARSALDAPGNAVAWIARGLEAPLRFGPAAKSACARFIVERAAERLGEKTRRQPA</sequence>
<comment type="catalytic activity">
    <reaction evidence="3 4">
        <text>N-[(R)-4-phosphopantothenoyl]-L-cysteine + H(+) = (R)-4'-phosphopantetheine + CO2</text>
        <dbReference type="Rhea" id="RHEA:16793"/>
        <dbReference type="ChEBI" id="CHEBI:15378"/>
        <dbReference type="ChEBI" id="CHEBI:16526"/>
        <dbReference type="ChEBI" id="CHEBI:59458"/>
        <dbReference type="ChEBI" id="CHEBI:61723"/>
        <dbReference type="EC" id="4.1.1.36"/>
    </reaction>
</comment>
<evidence type="ECO:0000256" key="4">
    <source>
        <dbReference type="RuleBase" id="RU364078"/>
    </source>
</evidence>
<keyword evidence="3 4" id="KW-0288">FMN</keyword>
<dbReference type="SUPFAM" id="SSF102645">
    <property type="entry name" value="CoaB-like"/>
    <property type="match status" value="1"/>
</dbReference>
<accession>A0ABS2DQY2</accession>
<keyword evidence="3" id="KW-0511">Multifunctional enzyme</keyword>
<feature type="binding site" evidence="3">
    <location>
        <position position="349"/>
    </location>
    <ligand>
        <name>CTP</name>
        <dbReference type="ChEBI" id="CHEBI:37563"/>
    </ligand>
</feature>
<comment type="cofactor">
    <cofactor evidence="3">
        <name>FMN</name>
        <dbReference type="ChEBI" id="CHEBI:58210"/>
    </cofactor>
    <text evidence="3">Binds 1 FMN per subunit.</text>
</comment>
<keyword evidence="3 4" id="KW-0436">Ligase</keyword>
<dbReference type="PANTHER" id="PTHR14359:SF6">
    <property type="entry name" value="PHOSPHOPANTOTHENOYLCYSTEINE DECARBOXYLASE"/>
    <property type="match status" value="1"/>
</dbReference>
<feature type="region of interest" description="Phosphopantothenate--cysteine ligase" evidence="3">
    <location>
        <begin position="195"/>
        <end position="433"/>
    </location>
</feature>
<evidence type="ECO:0000256" key="1">
    <source>
        <dbReference type="ARBA" id="ARBA00022793"/>
    </source>
</evidence>
<dbReference type="EC" id="6.3.2.5" evidence="3"/>
<organism evidence="7 8">
    <name type="scientific">Sutterella massiliensis</name>
    <dbReference type="NCBI Taxonomy" id="1816689"/>
    <lineage>
        <taxon>Bacteria</taxon>
        <taxon>Pseudomonadati</taxon>
        <taxon>Pseudomonadota</taxon>
        <taxon>Betaproteobacteria</taxon>
        <taxon>Burkholderiales</taxon>
        <taxon>Sutterellaceae</taxon>
        <taxon>Sutterella</taxon>
    </lineage>
</organism>
<dbReference type="RefSeq" id="WP_205102181.1">
    <property type="nucleotide sequence ID" value="NZ_JACJJC010000005.1"/>
</dbReference>
<comment type="similarity">
    <text evidence="3 4">In the N-terminal section; belongs to the HFCD (homo-oligomeric flavin containing Cys decarboxylase) superfamily.</text>
</comment>
<comment type="function">
    <text evidence="4">Catalyzes two steps in the biosynthesis of coenzyme A. In the first step cysteine is conjugated to 4'-phosphopantothenate to form 4-phosphopantothenoylcysteine, in the latter compound is decarboxylated to form 4'-phosphopantotheine.</text>
</comment>
<dbReference type="HAMAP" id="MF_02225">
    <property type="entry name" value="CoaBC"/>
    <property type="match status" value="1"/>
</dbReference>
<dbReference type="InterPro" id="IPR036551">
    <property type="entry name" value="Flavin_trans-like"/>
</dbReference>
<dbReference type="EC" id="4.1.1.36" evidence="3"/>
<proteinExistence type="inferred from homology"/>
<name>A0ABS2DQY2_9BURK</name>
<comment type="caution">
    <text evidence="7">The sequence shown here is derived from an EMBL/GenBank/DDBJ whole genome shotgun (WGS) entry which is preliminary data.</text>
</comment>
<evidence type="ECO:0000259" key="5">
    <source>
        <dbReference type="Pfam" id="PF02441"/>
    </source>
</evidence>
<comment type="pathway">
    <text evidence="3 4">Cofactor biosynthesis; coenzyme A biosynthesis; CoA from (R)-pantothenate: step 2/5.</text>
</comment>
<evidence type="ECO:0000256" key="2">
    <source>
        <dbReference type="ARBA" id="ARBA00023239"/>
    </source>
</evidence>
<keyword evidence="3" id="KW-0460">Magnesium</keyword>
<dbReference type="GO" id="GO:0004633">
    <property type="term" value="F:phosphopantothenoylcysteine decarboxylase activity"/>
    <property type="evidence" value="ECO:0007669"/>
    <property type="project" value="UniProtKB-EC"/>
</dbReference>
<dbReference type="InterPro" id="IPR005252">
    <property type="entry name" value="CoaBC"/>
</dbReference>
<feature type="binding site" evidence="3">
    <location>
        <position position="304"/>
    </location>
    <ligand>
        <name>CTP</name>
        <dbReference type="ChEBI" id="CHEBI:37563"/>
    </ligand>
</feature>
<keyword evidence="3 4" id="KW-0285">Flavoprotein</keyword>
<keyword evidence="8" id="KW-1185">Reference proteome</keyword>
<dbReference type="SUPFAM" id="SSF52507">
    <property type="entry name" value="Homo-oligomeric flavin-containing Cys decarboxylases, HFCD"/>
    <property type="match status" value="1"/>
</dbReference>
<comment type="cofactor">
    <cofactor evidence="3">
        <name>Mg(2+)</name>
        <dbReference type="ChEBI" id="CHEBI:18420"/>
    </cofactor>
</comment>
<dbReference type="NCBIfam" id="TIGR00521">
    <property type="entry name" value="coaBC_dfp"/>
    <property type="match status" value="1"/>
</dbReference>
<feature type="binding site" evidence="3">
    <location>
        <position position="366"/>
    </location>
    <ligand>
        <name>CTP</name>
        <dbReference type="ChEBI" id="CHEBI:37563"/>
    </ligand>
</feature>
<evidence type="ECO:0000256" key="3">
    <source>
        <dbReference type="HAMAP-Rule" id="MF_02225"/>
    </source>
</evidence>
<evidence type="ECO:0000313" key="8">
    <source>
        <dbReference type="Proteomes" id="UP000715095"/>
    </source>
</evidence>
<comment type="pathway">
    <text evidence="3 4">Cofactor biosynthesis; coenzyme A biosynthesis; CoA from (R)-pantothenate: step 3/5.</text>
</comment>
<comment type="catalytic activity">
    <reaction evidence="3 4">
        <text>(R)-4'-phosphopantothenate + L-cysteine + CTP = N-[(R)-4-phosphopantothenoyl]-L-cysteine + CMP + diphosphate + H(+)</text>
        <dbReference type="Rhea" id="RHEA:19397"/>
        <dbReference type="ChEBI" id="CHEBI:10986"/>
        <dbReference type="ChEBI" id="CHEBI:15378"/>
        <dbReference type="ChEBI" id="CHEBI:33019"/>
        <dbReference type="ChEBI" id="CHEBI:35235"/>
        <dbReference type="ChEBI" id="CHEBI:37563"/>
        <dbReference type="ChEBI" id="CHEBI:59458"/>
        <dbReference type="ChEBI" id="CHEBI:60377"/>
        <dbReference type="EC" id="6.3.2.5"/>
    </reaction>
</comment>
<keyword evidence="1 3" id="KW-0210">Decarboxylase</keyword>
<comment type="function">
    <text evidence="3">Catalyzes two sequential steps in the biosynthesis of coenzyme A. In the first step cysteine is conjugated to 4'-phosphopantothenate to form 4-phosphopantothenoylcysteine. In the second step the latter compound is decarboxylated to form 4'-phosphopantotheine.</text>
</comment>
<dbReference type="EMBL" id="JACJJC010000005">
    <property type="protein sequence ID" value="MBM6703704.1"/>
    <property type="molecule type" value="Genomic_DNA"/>
</dbReference>
<evidence type="ECO:0000313" key="7">
    <source>
        <dbReference type="EMBL" id="MBM6703704.1"/>
    </source>
</evidence>
<dbReference type="Pfam" id="PF02441">
    <property type="entry name" value="Flavoprotein"/>
    <property type="match status" value="1"/>
</dbReference>
<comment type="caution">
    <text evidence="3">Lacks conserved residue(s) required for the propagation of feature annotation.</text>
</comment>
<feature type="active site" description="Proton donor" evidence="3">
    <location>
        <position position="163"/>
    </location>
</feature>
<dbReference type="InterPro" id="IPR035929">
    <property type="entry name" value="CoaB-like_sf"/>
</dbReference>
<protein>
    <recommendedName>
        <fullName evidence="3">Coenzyme A biosynthesis bifunctional protein CoaBC</fullName>
    </recommendedName>
    <alternativeName>
        <fullName evidence="3">DNA/pantothenate metabolism flavoprotein</fullName>
    </alternativeName>
    <alternativeName>
        <fullName evidence="3">Phosphopantothenoylcysteine synthetase/decarboxylase</fullName>
        <shortName evidence="3">PPCS-PPCDC</shortName>
    </alternativeName>
    <domain>
        <recommendedName>
            <fullName evidence="3">Phosphopantothenoylcysteine decarboxylase</fullName>
            <shortName evidence="3">PPC decarboxylase</shortName>
            <shortName evidence="3">PPC-DC</shortName>
            <ecNumber evidence="3">4.1.1.36</ecNumber>
        </recommendedName>
        <alternativeName>
            <fullName evidence="3">CoaC</fullName>
        </alternativeName>
    </domain>
    <domain>
        <recommendedName>
            <fullName evidence="3">Phosphopantothenate--cysteine ligase</fullName>
            <ecNumber evidence="3">6.3.2.5</ecNumber>
        </recommendedName>
        <alternativeName>
            <fullName evidence="3">CoaB</fullName>
        </alternativeName>
        <alternativeName>
            <fullName evidence="3">Phosphopantothenoylcysteine synthetase</fullName>
            <shortName evidence="3">PPC synthetase</shortName>
            <shortName evidence="3">PPC-S</shortName>
        </alternativeName>
    </domain>
</protein>
<gene>
    <name evidence="3 7" type="primary">coaBC</name>
    <name evidence="7" type="ORF">H6A60_04275</name>
</gene>
<comment type="similarity">
    <text evidence="3 4">In the C-terminal section; belongs to the PPC synthetase family.</text>
</comment>
<dbReference type="InterPro" id="IPR007085">
    <property type="entry name" value="DNA/pantothenate-metab_flavo_C"/>
</dbReference>
<feature type="domain" description="DNA/pantothenate metabolism flavoprotein C-terminal" evidence="6">
    <location>
        <begin position="190"/>
        <end position="421"/>
    </location>
</feature>
<dbReference type="Proteomes" id="UP000715095">
    <property type="component" value="Unassembled WGS sequence"/>
</dbReference>
<dbReference type="InterPro" id="IPR003382">
    <property type="entry name" value="Flavoprotein"/>
</dbReference>
<dbReference type="Pfam" id="PF04127">
    <property type="entry name" value="DFP"/>
    <property type="match status" value="1"/>
</dbReference>
<feature type="domain" description="Flavoprotein" evidence="5">
    <location>
        <begin position="12"/>
        <end position="181"/>
    </location>
</feature>
<dbReference type="PANTHER" id="PTHR14359">
    <property type="entry name" value="HOMO-OLIGOMERIC FLAVIN CONTAINING CYS DECARBOXYLASE FAMILY"/>
    <property type="match status" value="1"/>
</dbReference>
<feature type="binding site" evidence="3">
    <location>
        <position position="370"/>
    </location>
    <ligand>
        <name>CTP</name>
        <dbReference type="ChEBI" id="CHEBI:37563"/>
    </ligand>
</feature>